<feature type="transmembrane region" description="Helical" evidence="2">
    <location>
        <begin position="216"/>
        <end position="238"/>
    </location>
</feature>
<feature type="transmembrane region" description="Helical" evidence="2">
    <location>
        <begin position="250"/>
        <end position="269"/>
    </location>
</feature>
<comment type="caution">
    <text evidence="3">The sequence shown here is derived from an EMBL/GenBank/DDBJ whole genome shotgun (WGS) entry which is preliminary data.</text>
</comment>
<keyword evidence="4" id="KW-1185">Reference proteome</keyword>
<evidence type="ECO:0000313" key="3">
    <source>
        <dbReference type="EMBL" id="OQD64003.1"/>
    </source>
</evidence>
<dbReference type="AlphaFoldDB" id="A0A1V6NH27"/>
<name>A0A1V6NH27_PENPO</name>
<organism evidence="3 4">
    <name type="scientific">Penicillium polonicum</name>
    <dbReference type="NCBI Taxonomy" id="60169"/>
    <lineage>
        <taxon>Eukaryota</taxon>
        <taxon>Fungi</taxon>
        <taxon>Dikarya</taxon>
        <taxon>Ascomycota</taxon>
        <taxon>Pezizomycotina</taxon>
        <taxon>Eurotiomycetes</taxon>
        <taxon>Eurotiomycetidae</taxon>
        <taxon>Eurotiales</taxon>
        <taxon>Aspergillaceae</taxon>
        <taxon>Penicillium</taxon>
    </lineage>
</organism>
<feature type="region of interest" description="Disordered" evidence="1">
    <location>
        <begin position="349"/>
        <end position="378"/>
    </location>
</feature>
<keyword evidence="2" id="KW-1133">Transmembrane helix</keyword>
<gene>
    <name evidence="3" type="ORF">PENPOL_c008G09350</name>
</gene>
<feature type="transmembrane region" description="Helical" evidence="2">
    <location>
        <begin position="105"/>
        <end position="125"/>
    </location>
</feature>
<dbReference type="STRING" id="60169.A0A1V6NH27"/>
<feature type="region of interest" description="Disordered" evidence="1">
    <location>
        <begin position="279"/>
        <end position="303"/>
    </location>
</feature>
<feature type="transmembrane region" description="Helical" evidence="2">
    <location>
        <begin position="131"/>
        <end position="156"/>
    </location>
</feature>
<evidence type="ECO:0000256" key="2">
    <source>
        <dbReference type="SAM" id="Phobius"/>
    </source>
</evidence>
<protein>
    <submittedName>
        <fullName evidence="3">Uncharacterized protein</fullName>
    </submittedName>
</protein>
<accession>A0A1V6NH27</accession>
<dbReference type="EMBL" id="MDYM01000008">
    <property type="protein sequence ID" value="OQD64003.1"/>
    <property type="molecule type" value="Genomic_DNA"/>
</dbReference>
<reference evidence="4" key="1">
    <citation type="journal article" date="2017" name="Nat. Microbiol.">
        <title>Global analysis of biosynthetic gene clusters reveals vast potential of secondary metabolite production in Penicillium species.</title>
        <authorList>
            <person name="Nielsen J.C."/>
            <person name="Grijseels S."/>
            <person name="Prigent S."/>
            <person name="Ji B."/>
            <person name="Dainat J."/>
            <person name="Nielsen K.F."/>
            <person name="Frisvad J.C."/>
            <person name="Workman M."/>
            <person name="Nielsen J."/>
        </authorList>
    </citation>
    <scope>NUCLEOTIDE SEQUENCE [LARGE SCALE GENOMIC DNA]</scope>
    <source>
        <strain evidence="4">IBT 4502</strain>
    </source>
</reference>
<sequence>MRYSNISTFKETAMGILSTTSKATQRFFARYTPPAIWSATSPLRLVFIPYDAEFIRLWKENKGDPLLVQCILNLEVLGVTRRIRRYVLKDAKEAWRLKESYRDTLAMEAVASAIIAQIAITVLGLSNFDTVYWPATACAYSSLICGILSTFFAFIVQQLLSNLHSPEDVRVWLTTTRHSYPHWLYWIFFGIERATNIEERVPSIASAIILTMPSKLLRLSILALFVALGIYLGCVYKAGLGNLEGRNANMWVFIFFMAVLTVMLCDAFMPMSVTSTGERRLSDEELPSSNGASSIAPIASDTSSQACGTEDLIRDALESSIRAQEKSINAQKALLDLLNAQPSPISLTAPTPLLRTCPSPIDGAPPGTQMGHREPTNR</sequence>
<keyword evidence="2" id="KW-0812">Transmembrane</keyword>
<proteinExistence type="predicted"/>
<evidence type="ECO:0000313" key="4">
    <source>
        <dbReference type="Proteomes" id="UP000191408"/>
    </source>
</evidence>
<dbReference type="Proteomes" id="UP000191408">
    <property type="component" value="Unassembled WGS sequence"/>
</dbReference>
<keyword evidence="2" id="KW-0472">Membrane</keyword>
<evidence type="ECO:0000256" key="1">
    <source>
        <dbReference type="SAM" id="MobiDB-lite"/>
    </source>
</evidence>